<accession>A0A8X6FFI8</accession>
<evidence type="ECO:0000313" key="3">
    <source>
        <dbReference type="EMBL" id="GFQ81779.1"/>
    </source>
</evidence>
<dbReference type="Pfam" id="PF18701">
    <property type="entry name" value="DUF5641"/>
    <property type="match status" value="1"/>
</dbReference>
<dbReference type="EMBL" id="BMAO01002575">
    <property type="protein sequence ID" value="GFQ81779.1"/>
    <property type="molecule type" value="Genomic_DNA"/>
</dbReference>
<dbReference type="EMBL" id="BMAO01002224">
    <property type="protein sequence ID" value="GFQ79210.1"/>
    <property type="molecule type" value="Genomic_DNA"/>
</dbReference>
<dbReference type="OrthoDB" id="6436503at2759"/>
<reference evidence="2" key="1">
    <citation type="submission" date="2020-07" db="EMBL/GenBank/DDBJ databases">
        <title>Multicomponent nature underlies the extraordinary mechanical properties of spider dragline silk.</title>
        <authorList>
            <person name="Kono N."/>
            <person name="Nakamura H."/>
            <person name="Mori M."/>
            <person name="Yoshida Y."/>
            <person name="Ohtoshi R."/>
            <person name="Malay A.D."/>
            <person name="Moran D.A.P."/>
            <person name="Tomita M."/>
            <person name="Numata K."/>
            <person name="Arakawa K."/>
        </authorList>
    </citation>
    <scope>NUCLEOTIDE SEQUENCE</scope>
</reference>
<dbReference type="PANTHER" id="PTHR47331:SF5">
    <property type="entry name" value="RIBONUCLEASE H"/>
    <property type="match status" value="1"/>
</dbReference>
<dbReference type="Proteomes" id="UP000887116">
    <property type="component" value="Unassembled WGS sequence"/>
</dbReference>
<dbReference type="AlphaFoldDB" id="A0A8X6FFI8"/>
<keyword evidence="4" id="KW-1185">Reference proteome</keyword>
<protein>
    <submittedName>
        <fullName evidence="2">DUF5641 domain-containing protein</fullName>
    </submittedName>
</protein>
<evidence type="ECO:0000313" key="4">
    <source>
        <dbReference type="Proteomes" id="UP000887116"/>
    </source>
</evidence>
<evidence type="ECO:0000259" key="1">
    <source>
        <dbReference type="Pfam" id="PF18701"/>
    </source>
</evidence>
<feature type="domain" description="DUF5641" evidence="1">
    <location>
        <begin position="40"/>
        <end position="120"/>
    </location>
</feature>
<comment type="caution">
    <text evidence="2">The sequence shown here is derived from an EMBL/GenBank/DDBJ whole genome shotgun (WGS) entry which is preliminary data.</text>
</comment>
<dbReference type="PANTHER" id="PTHR47331">
    <property type="entry name" value="PHD-TYPE DOMAIN-CONTAINING PROTEIN"/>
    <property type="match status" value="1"/>
</dbReference>
<organism evidence="2 4">
    <name type="scientific">Trichonephila clavata</name>
    <name type="common">Joro spider</name>
    <name type="synonym">Nephila clavata</name>
    <dbReference type="NCBI Taxonomy" id="2740835"/>
    <lineage>
        <taxon>Eukaryota</taxon>
        <taxon>Metazoa</taxon>
        <taxon>Ecdysozoa</taxon>
        <taxon>Arthropoda</taxon>
        <taxon>Chelicerata</taxon>
        <taxon>Arachnida</taxon>
        <taxon>Araneae</taxon>
        <taxon>Araneomorphae</taxon>
        <taxon>Entelegynae</taxon>
        <taxon>Araneoidea</taxon>
        <taxon>Nephilidae</taxon>
        <taxon>Trichonephila</taxon>
    </lineage>
</organism>
<name>A0A8X6FFI8_TRICU</name>
<proteinExistence type="predicted"/>
<dbReference type="InterPro" id="IPR040676">
    <property type="entry name" value="DUF5641"/>
</dbReference>
<evidence type="ECO:0000313" key="2">
    <source>
        <dbReference type="EMBL" id="GFQ79210.1"/>
    </source>
</evidence>
<gene>
    <name evidence="2" type="primary">AVEN_113152_1</name>
    <name evidence="3" type="ORF">TNCT_284641</name>
    <name evidence="2" type="ORF">TNCT_528831</name>
</gene>
<sequence length="126" mass="14941">MQYWIICAQTVIRKVLRKCVTPLKRIPEPNLCSEKISLCDRWKLLQQMSQSFWRKWSLDYLTQLQQSIKWQKHQPNLKINDLVLIKEDNLPPLKWKLGRVIKVYEGLDGKVRVVNLKTLTSPPLSD</sequence>